<comment type="caution">
    <text evidence="5">The sequence shown here is derived from an EMBL/GenBank/DDBJ whole genome shotgun (WGS) entry which is preliminary data.</text>
</comment>
<keyword evidence="3" id="KW-0732">Signal</keyword>
<evidence type="ECO:0000313" key="5">
    <source>
        <dbReference type="EMBL" id="TMQ52342.1"/>
    </source>
</evidence>
<proteinExistence type="predicted"/>
<gene>
    <name evidence="5" type="ORF">E6K72_09265</name>
</gene>
<accession>A0A538SLV5</accession>
<evidence type="ECO:0000313" key="6">
    <source>
        <dbReference type="Proteomes" id="UP000317716"/>
    </source>
</evidence>
<protein>
    <recommendedName>
        <fullName evidence="4">CBM-cenC domain-containing protein</fullName>
    </recommendedName>
</protein>
<evidence type="ECO:0000259" key="4">
    <source>
        <dbReference type="Pfam" id="PF02018"/>
    </source>
</evidence>
<feature type="chain" id="PRO_5021881222" description="CBM-cenC domain-containing protein" evidence="3">
    <location>
        <begin position="20"/>
        <end position="476"/>
    </location>
</feature>
<dbReference type="Gene3D" id="2.60.120.260">
    <property type="entry name" value="Galactose-binding domain-like"/>
    <property type="match status" value="2"/>
</dbReference>
<dbReference type="InterPro" id="IPR003305">
    <property type="entry name" value="CenC_carb-bd"/>
</dbReference>
<evidence type="ECO:0000256" key="2">
    <source>
        <dbReference type="SAM" id="MobiDB-lite"/>
    </source>
</evidence>
<dbReference type="AlphaFoldDB" id="A0A538SLV5"/>
<feature type="signal peptide" evidence="3">
    <location>
        <begin position="1"/>
        <end position="19"/>
    </location>
</feature>
<feature type="compositionally biased region" description="Basic residues" evidence="2">
    <location>
        <begin position="381"/>
        <end position="390"/>
    </location>
</feature>
<sequence>MPRLRVALFAVMASCLTLAPRAEARFVSKNLLKNPGFEQALQDHPWMPAGWDTSISGLPTVFFGRDTLLAFRGSYSVSLANLSVLFPMGNNWNQALLVDSTSVGNKMWGKDLVFSVWTRSIGIDGRAYILLQAYRDTISKMALIWGVDRDAAQRRLKINRVDDPLLDLGWKRQFFSESETEWVRREVRVYCPPSVNVIFVRLGIQGTGQVMFDEASLTVEDPQPAKAPQQGENLLRDPGFEEGGGAWEFSVPAYRGMRVDVDSTVAHSGRRSVRCQSGEGEVVVARSGAAQVICNRALQGKRVRFTAWCKTDSLQGTAYPKIYCHTMRGMRQVPAGQQFSATTDWTKATSLGTPTRSGRGALGTRRFRAGSTGTIARSKWSGRRRFRTRPSRPPASLALSRARRPFGAGRVSDRPLRRNAHWPAVSRRLGAAQRDSRASRCGAGACSRRQCGCGGRSSRSRDPGRALGREGCSTRR</sequence>
<feature type="region of interest" description="Disordered" evidence="2">
    <location>
        <begin position="444"/>
        <end position="476"/>
    </location>
</feature>
<dbReference type="EMBL" id="VBOS01000324">
    <property type="protein sequence ID" value="TMQ52342.1"/>
    <property type="molecule type" value="Genomic_DNA"/>
</dbReference>
<evidence type="ECO:0000256" key="3">
    <source>
        <dbReference type="SAM" id="SignalP"/>
    </source>
</evidence>
<dbReference type="Proteomes" id="UP000317716">
    <property type="component" value="Unassembled WGS sequence"/>
</dbReference>
<reference evidence="5 6" key="1">
    <citation type="journal article" date="2019" name="Nat. Microbiol.">
        <title>Mediterranean grassland soil C-N compound turnover is dependent on rainfall and depth, and is mediated by genomically divergent microorganisms.</title>
        <authorList>
            <person name="Diamond S."/>
            <person name="Andeer P.F."/>
            <person name="Li Z."/>
            <person name="Crits-Christoph A."/>
            <person name="Burstein D."/>
            <person name="Anantharaman K."/>
            <person name="Lane K.R."/>
            <person name="Thomas B.C."/>
            <person name="Pan C."/>
            <person name="Northen T.R."/>
            <person name="Banfield J.F."/>
        </authorList>
    </citation>
    <scope>NUCLEOTIDE SEQUENCE [LARGE SCALE GENOMIC DNA]</scope>
    <source>
        <strain evidence="5">WS_2</strain>
    </source>
</reference>
<evidence type="ECO:0000256" key="1">
    <source>
        <dbReference type="ARBA" id="ARBA00022801"/>
    </source>
</evidence>
<name>A0A538SLV5_UNCEI</name>
<organism evidence="5 6">
    <name type="scientific">Eiseniibacteriota bacterium</name>
    <dbReference type="NCBI Taxonomy" id="2212470"/>
    <lineage>
        <taxon>Bacteria</taxon>
        <taxon>Candidatus Eiseniibacteriota</taxon>
    </lineage>
</organism>
<dbReference type="Pfam" id="PF02018">
    <property type="entry name" value="CBM_4_9"/>
    <property type="match status" value="1"/>
</dbReference>
<dbReference type="GO" id="GO:0016798">
    <property type="term" value="F:hydrolase activity, acting on glycosyl bonds"/>
    <property type="evidence" value="ECO:0007669"/>
    <property type="project" value="InterPro"/>
</dbReference>
<feature type="region of interest" description="Disordered" evidence="2">
    <location>
        <begin position="381"/>
        <end position="419"/>
    </location>
</feature>
<feature type="compositionally biased region" description="Basic and acidic residues" evidence="2">
    <location>
        <begin position="459"/>
        <end position="468"/>
    </location>
</feature>
<feature type="domain" description="CBM-cenC" evidence="4">
    <location>
        <begin position="233"/>
        <end position="349"/>
    </location>
</feature>
<keyword evidence="1" id="KW-0378">Hydrolase</keyword>